<name>G2JA20_9BURK</name>
<dbReference type="Pfam" id="PF08843">
    <property type="entry name" value="AbiEii"/>
    <property type="match status" value="1"/>
</dbReference>
<dbReference type="Proteomes" id="UP000054051">
    <property type="component" value="Unassembled WGS sequence"/>
</dbReference>
<dbReference type="RefSeq" id="WP_006682790.1">
    <property type="nucleotide sequence ID" value="NZ_CAFB01000044.1"/>
</dbReference>
<evidence type="ECO:0008006" key="3">
    <source>
        <dbReference type="Google" id="ProtNLM"/>
    </source>
</evidence>
<protein>
    <recommendedName>
        <fullName evidence="3">Nucleotidyl transferase AbiEii/AbiGii toxin family protein</fullName>
    </recommendedName>
</protein>
<keyword evidence="2" id="KW-1185">Reference proteome</keyword>
<dbReference type="AlphaFoldDB" id="G2JA20"/>
<proteinExistence type="predicted"/>
<evidence type="ECO:0000313" key="1">
    <source>
        <dbReference type="EMBL" id="CCD29617.1"/>
    </source>
</evidence>
<dbReference type="STRING" id="1070319.CAGGBEG34_270026"/>
<evidence type="ECO:0000313" key="2">
    <source>
        <dbReference type="Proteomes" id="UP000054051"/>
    </source>
</evidence>
<gene>
    <name evidence="1" type="ORF">CAGGBEG34_270026</name>
</gene>
<dbReference type="Gene3D" id="3.10.450.620">
    <property type="entry name" value="JHP933, nucleotidyltransferase-like core domain"/>
    <property type="match status" value="1"/>
</dbReference>
<sequence>MNRLLDTAHRIARTNGLLRDQVLKELMHYDILSVLTGCAVASRLVFQGGTAIRLCYGGLRLSEDLDFVCGPEALDSTALDAFAIQLTRRFEQAYDLRLKIERPPRQKNLMRWKVRIYLPDAAQNPSMPQSQFVSVEVMAVPSYDSTWRLIRAQYPDLPAGDARSLYLSVESESEIMADKIVALGARPYLKWRDVWDVAFLYDAGIRVTLTLADWVLRKLSDYGLDKATWQAGLKERVAQLALPERLTPYRAEMSRFLPASHPLIKTEAGVLESFRKVAALLQADLLLGRMELSEAE</sequence>
<dbReference type="EMBL" id="CAFB01000044">
    <property type="protein sequence ID" value="CCD29617.1"/>
    <property type="molecule type" value="Genomic_DNA"/>
</dbReference>
<accession>G2JA20</accession>
<comment type="caution">
    <text evidence="1">The sequence shown here is derived from an EMBL/GenBank/DDBJ whole genome shotgun (WGS) entry which is preliminary data.</text>
</comment>
<reference evidence="1 2" key="1">
    <citation type="submission" date="2011-08" db="EMBL/GenBank/DDBJ databases">
        <title>The genome of the obligate endobacterium of an arbuscular mycorrhizal fungus reveals an interphylum network of nutritional interactions.</title>
        <authorList>
            <person name="Ghignone S."/>
            <person name="Salvioli A."/>
            <person name="Anca I."/>
            <person name="Lumini E."/>
            <person name="Ortu G."/>
            <person name="Petiti L."/>
            <person name="Cruveiller S."/>
            <person name="Bianciotto V."/>
            <person name="Piffanelli P."/>
            <person name="Lanfranco L."/>
            <person name="Bonfante P."/>
        </authorList>
    </citation>
    <scope>NUCLEOTIDE SEQUENCE [LARGE SCALE GENOMIC DNA]</scope>
    <source>
        <strain evidence="1 2">BEG34</strain>
    </source>
</reference>
<dbReference type="InterPro" id="IPR014942">
    <property type="entry name" value="AbiEii"/>
</dbReference>
<dbReference type="OrthoDB" id="158131at2"/>
<dbReference type="eggNOG" id="COG2253">
    <property type="taxonomic scope" value="Bacteria"/>
</dbReference>
<organism evidence="1 2">
    <name type="scientific">Candidatus Glomeribacter gigasporarum BEG34</name>
    <dbReference type="NCBI Taxonomy" id="1070319"/>
    <lineage>
        <taxon>Bacteria</taxon>
        <taxon>Pseudomonadati</taxon>
        <taxon>Pseudomonadota</taxon>
        <taxon>Betaproteobacteria</taxon>
        <taxon>Burkholderiales</taxon>
        <taxon>Burkholderiaceae</taxon>
        <taxon>Candidatus Glomeribacter</taxon>
    </lineage>
</organism>